<proteinExistence type="inferred from homology"/>
<evidence type="ECO:0000256" key="3">
    <source>
        <dbReference type="ARBA" id="ARBA00022729"/>
    </source>
</evidence>
<comment type="subcellular location">
    <subcellularLocation>
        <location evidence="1">Fimbrium</location>
    </subcellularLocation>
</comment>
<evidence type="ECO:0000313" key="8">
    <source>
        <dbReference type="Proteomes" id="UP000247485"/>
    </source>
</evidence>
<evidence type="ECO:0000256" key="5">
    <source>
        <dbReference type="SAM" id="SignalP"/>
    </source>
</evidence>
<dbReference type="GO" id="GO:0043709">
    <property type="term" value="P:cell adhesion involved in single-species biofilm formation"/>
    <property type="evidence" value="ECO:0007669"/>
    <property type="project" value="TreeGrafter"/>
</dbReference>
<evidence type="ECO:0000259" key="6">
    <source>
        <dbReference type="Pfam" id="PF00419"/>
    </source>
</evidence>
<dbReference type="PANTHER" id="PTHR33420:SF3">
    <property type="entry name" value="FIMBRIAL SUBUNIT ELFA"/>
    <property type="match status" value="1"/>
</dbReference>
<dbReference type="RefSeq" id="WP_110272971.1">
    <property type="nucleotide sequence ID" value="NZ_QJJG01000003.1"/>
</dbReference>
<dbReference type="SUPFAM" id="SSF49401">
    <property type="entry name" value="Bacterial adhesins"/>
    <property type="match status" value="1"/>
</dbReference>
<feature type="signal peptide" evidence="5">
    <location>
        <begin position="1"/>
        <end position="27"/>
    </location>
</feature>
<keyword evidence="3 5" id="KW-0732">Signal</keyword>
<gene>
    <name evidence="7" type="ORF">DET57_103205</name>
</gene>
<evidence type="ECO:0000313" key="7">
    <source>
        <dbReference type="EMBL" id="PXW47771.1"/>
    </source>
</evidence>
<dbReference type="InterPro" id="IPR000259">
    <property type="entry name" value="Adhesion_dom_fimbrial"/>
</dbReference>
<keyword evidence="4" id="KW-0281">Fimbrium</keyword>
<feature type="chain" id="PRO_5016237655" evidence="5">
    <location>
        <begin position="28"/>
        <end position="412"/>
    </location>
</feature>
<feature type="domain" description="Fimbrial-type adhesion" evidence="6">
    <location>
        <begin position="223"/>
        <end position="412"/>
    </location>
</feature>
<protein>
    <submittedName>
        <fullName evidence="7">Type 1 fimbria pilin</fullName>
    </submittedName>
</protein>
<dbReference type="EMBL" id="QJJG01000003">
    <property type="protein sequence ID" value="PXW47771.1"/>
    <property type="molecule type" value="Genomic_DNA"/>
</dbReference>
<comment type="similarity">
    <text evidence="2">Belongs to the fimbrial protein family.</text>
</comment>
<dbReference type="GO" id="GO:0009289">
    <property type="term" value="C:pilus"/>
    <property type="evidence" value="ECO:0007669"/>
    <property type="project" value="UniProtKB-SubCell"/>
</dbReference>
<comment type="caution">
    <text evidence="7">The sequence shown here is derived from an EMBL/GenBank/DDBJ whole genome shotgun (WGS) entry which is preliminary data.</text>
</comment>
<dbReference type="InterPro" id="IPR008966">
    <property type="entry name" value="Adhesion_dom_sf"/>
</dbReference>
<dbReference type="PANTHER" id="PTHR33420">
    <property type="entry name" value="FIMBRIAL SUBUNIT ELFA-RELATED"/>
    <property type="match status" value="1"/>
</dbReference>
<dbReference type="Gene3D" id="2.60.40.1090">
    <property type="entry name" value="Fimbrial-type adhesion domain"/>
    <property type="match status" value="1"/>
</dbReference>
<dbReference type="Gene3D" id="2.60.40.3310">
    <property type="match status" value="1"/>
</dbReference>
<dbReference type="Proteomes" id="UP000247485">
    <property type="component" value="Unassembled WGS sequence"/>
</dbReference>
<dbReference type="Pfam" id="PF00419">
    <property type="entry name" value="Fimbrial"/>
    <property type="match status" value="1"/>
</dbReference>
<sequence>MTGKKMLFSTFGKVLLLAALWPVQALAVPTCESNYSGRTDYIHTSAQILSTGVTISALRDLPIGSVLFRQYIQPVNMSSGVRNCTLSSPDLETEKIYYSAYWEPDGALPAVSGQYNGGNVYETGVPGIGMTVGSNKNALLNTLPFRNNFYITVGEGNAMAASTRIIGSDGLEVLLVKTGNIAAGTWNVPINYPPIVYYVKYEANLLNPPTQAPFTDYGYRLTISGSVNVVAGTCQTPDINVPMGTHSINRQTQTTEWVNFNLQLNNCPPMYGRYNRKSPDTYSTAMISWVDNTANSSGEIVKSIGKPDTPNDISFRLNPVSGYQTLAAGGSCAALTSDSDTAKGMCIEIQNNASENILTNSQANILTDANLALQQTTASYAIPLKARYARNTESALTGGKANAAVEFTINYQ</sequence>
<evidence type="ECO:0000256" key="1">
    <source>
        <dbReference type="ARBA" id="ARBA00004561"/>
    </source>
</evidence>
<accession>A0A318FZ46</accession>
<dbReference type="InterPro" id="IPR036937">
    <property type="entry name" value="Adhesion_dom_fimbrial_sf"/>
</dbReference>
<organism evidence="7 8">
    <name type="scientific">Klebsiella oxytoca</name>
    <dbReference type="NCBI Taxonomy" id="571"/>
    <lineage>
        <taxon>Bacteria</taxon>
        <taxon>Pseudomonadati</taxon>
        <taxon>Pseudomonadota</taxon>
        <taxon>Gammaproteobacteria</taxon>
        <taxon>Enterobacterales</taxon>
        <taxon>Enterobacteriaceae</taxon>
        <taxon>Klebsiella/Raoultella group</taxon>
        <taxon>Klebsiella</taxon>
    </lineage>
</organism>
<dbReference type="InterPro" id="IPR050263">
    <property type="entry name" value="Bact_Fimbrial_Adh_Pro"/>
</dbReference>
<dbReference type="AlphaFoldDB" id="A0A318FZ46"/>
<evidence type="ECO:0000256" key="2">
    <source>
        <dbReference type="ARBA" id="ARBA00006671"/>
    </source>
</evidence>
<name>A0A318FZ46_KLEOX</name>
<reference evidence="7 8" key="1">
    <citation type="submission" date="2018-05" db="EMBL/GenBank/DDBJ databases">
        <title>Freshwater and sediment microbial communities from various areas in North America, analyzing microbe dynamics in response to fracking.</title>
        <authorList>
            <person name="Lamendella R."/>
        </authorList>
    </citation>
    <scope>NUCLEOTIDE SEQUENCE [LARGE SCALE GENOMIC DNA]</scope>
    <source>
        <strain evidence="7 8">67</strain>
    </source>
</reference>
<evidence type="ECO:0000256" key="4">
    <source>
        <dbReference type="ARBA" id="ARBA00023263"/>
    </source>
</evidence>